<protein>
    <recommendedName>
        <fullName evidence="4">Virginiamycin B lyase</fullName>
    </recommendedName>
</protein>
<name>A0ABN2A4W9_9ACTN</name>
<dbReference type="PANTHER" id="PTHR40274">
    <property type="entry name" value="VIRGINIAMYCIN B LYASE"/>
    <property type="match status" value="1"/>
</dbReference>
<evidence type="ECO:0000313" key="3">
    <source>
        <dbReference type="Proteomes" id="UP001500842"/>
    </source>
</evidence>
<evidence type="ECO:0000313" key="2">
    <source>
        <dbReference type="EMBL" id="GAA1511415.1"/>
    </source>
</evidence>
<organism evidence="2 3">
    <name type="scientific">Nocardioides humi</name>
    <dbReference type="NCBI Taxonomy" id="449461"/>
    <lineage>
        <taxon>Bacteria</taxon>
        <taxon>Bacillati</taxon>
        <taxon>Actinomycetota</taxon>
        <taxon>Actinomycetes</taxon>
        <taxon>Propionibacteriales</taxon>
        <taxon>Nocardioidaceae</taxon>
        <taxon>Nocardioides</taxon>
    </lineage>
</organism>
<dbReference type="Proteomes" id="UP001500842">
    <property type="component" value="Unassembled WGS sequence"/>
</dbReference>
<keyword evidence="3" id="KW-1185">Reference proteome</keyword>
<dbReference type="SUPFAM" id="SSF101898">
    <property type="entry name" value="NHL repeat"/>
    <property type="match status" value="1"/>
</dbReference>
<dbReference type="RefSeq" id="WP_344111623.1">
    <property type="nucleotide sequence ID" value="NZ_BAAAOR010000012.1"/>
</dbReference>
<comment type="caution">
    <text evidence="2">The sequence shown here is derived from an EMBL/GenBank/DDBJ whole genome shotgun (WGS) entry which is preliminary data.</text>
</comment>
<dbReference type="EMBL" id="BAAAOR010000012">
    <property type="protein sequence ID" value="GAA1511415.1"/>
    <property type="molecule type" value="Genomic_DNA"/>
</dbReference>
<dbReference type="Gene3D" id="2.130.10.10">
    <property type="entry name" value="YVTN repeat-like/Quinoprotein amine dehydrogenase"/>
    <property type="match status" value="1"/>
</dbReference>
<dbReference type="InterPro" id="IPR015943">
    <property type="entry name" value="WD40/YVTN_repeat-like_dom_sf"/>
</dbReference>
<keyword evidence="1" id="KW-0732">Signal</keyword>
<evidence type="ECO:0000256" key="1">
    <source>
        <dbReference type="SAM" id="SignalP"/>
    </source>
</evidence>
<sequence>MNTRWTLSVVAFVTALLGGLTVVVPAAAAAADEDPGPALRVVRHDRTAAQKQADGTVAYTVPSGSAGLSRITTAPNGDMWFVERNAQPHDSGYIGILGQIKPNGAITEWGLGAENQYSTVKDVDVAADGKVWVLYNSGRHVLGFYPGQGGTGSTNVALDALPRGQQLRIGPDGVTPWITLGYDTHGIARVVNGSVQTSYNPACENQISRGAQGTMWCTTDVQTNVKRISADGSSTQAYPLPADATYPYSIAAGPTGAIWFGRDNGCSTFCSPGNGSVGWFDLGNSGAHVIPVGSKVAPRALKLGPDGNIWFASIGITKAIGHVNAAGLGAVTQVGSWQPRGLTFSNDGALWFTDDVNNSIVRVPLSALQTTNVDVGTGSTMKGRTVALKKVRKKGAKRVFAGTVSAASPSCTAGKVQVRRVKGKKSVVVAKGKAKASGKYKVSVRKAKLPKGKYFVRAKAGAGCPAADSPARKVK</sequence>
<feature type="signal peptide" evidence="1">
    <location>
        <begin position="1"/>
        <end position="28"/>
    </location>
</feature>
<feature type="chain" id="PRO_5045625922" description="Virginiamycin B lyase" evidence="1">
    <location>
        <begin position="29"/>
        <end position="475"/>
    </location>
</feature>
<proteinExistence type="predicted"/>
<accession>A0ABN2A4W9</accession>
<dbReference type="Pfam" id="PF24684">
    <property type="entry name" value="Vgb_lyase"/>
    <property type="match status" value="1"/>
</dbReference>
<evidence type="ECO:0008006" key="4">
    <source>
        <dbReference type="Google" id="ProtNLM"/>
    </source>
</evidence>
<dbReference type="PANTHER" id="PTHR40274:SF3">
    <property type="entry name" value="VIRGINIAMYCIN B LYASE"/>
    <property type="match status" value="1"/>
</dbReference>
<gene>
    <name evidence="2" type="ORF">GCM10009788_14750</name>
</gene>
<reference evidence="2 3" key="1">
    <citation type="journal article" date="2019" name="Int. J. Syst. Evol. Microbiol.">
        <title>The Global Catalogue of Microorganisms (GCM) 10K type strain sequencing project: providing services to taxonomists for standard genome sequencing and annotation.</title>
        <authorList>
            <consortium name="The Broad Institute Genomics Platform"/>
            <consortium name="The Broad Institute Genome Sequencing Center for Infectious Disease"/>
            <person name="Wu L."/>
            <person name="Ma J."/>
        </authorList>
    </citation>
    <scope>NUCLEOTIDE SEQUENCE [LARGE SCALE GENOMIC DNA]</scope>
    <source>
        <strain evidence="2 3">JCM 14942</strain>
    </source>
</reference>
<dbReference type="InterPro" id="IPR051344">
    <property type="entry name" value="Vgb"/>
</dbReference>